<keyword evidence="2" id="KW-0732">Signal</keyword>
<feature type="compositionally biased region" description="Low complexity" evidence="1">
    <location>
        <begin position="77"/>
        <end position="86"/>
    </location>
</feature>
<feature type="signal peptide" evidence="2">
    <location>
        <begin position="1"/>
        <end position="25"/>
    </location>
</feature>
<evidence type="ECO:0000313" key="4">
    <source>
        <dbReference type="Proteomes" id="UP000032487"/>
    </source>
</evidence>
<dbReference type="EMBL" id="JYHV01000024">
    <property type="protein sequence ID" value="KJH81023.1"/>
    <property type="molecule type" value="Genomic_DNA"/>
</dbReference>
<comment type="caution">
    <text evidence="3">The sequence shown here is derived from an EMBL/GenBank/DDBJ whole genome shotgun (WGS) entry which is preliminary data.</text>
</comment>
<dbReference type="RefSeq" id="WP_045162772.1">
    <property type="nucleotide sequence ID" value="NZ_JYHV01000024.1"/>
</dbReference>
<dbReference type="PATRIC" id="fig|316.101.peg.1718"/>
<evidence type="ECO:0000256" key="1">
    <source>
        <dbReference type="SAM" id="MobiDB-lite"/>
    </source>
</evidence>
<proteinExistence type="predicted"/>
<gene>
    <name evidence="3" type="ORF">UF78_13710</name>
</gene>
<evidence type="ECO:0000313" key="3">
    <source>
        <dbReference type="EMBL" id="KJH81023.1"/>
    </source>
</evidence>
<feature type="compositionally biased region" description="Polar residues" evidence="1">
    <location>
        <begin position="36"/>
        <end position="49"/>
    </location>
</feature>
<evidence type="ECO:0008006" key="5">
    <source>
        <dbReference type="Google" id="ProtNLM"/>
    </source>
</evidence>
<feature type="chain" id="PRO_5002338034" description="Copper resistance protein B" evidence="2">
    <location>
        <begin position="26"/>
        <end position="98"/>
    </location>
</feature>
<sequence>MTRFKQNTLLAFGLFAALQLGVAHAQREHEGHHSENAPQATQPRSQQGGMSQGIDHDKMMQMHDEHMGDGHMDHGNMDNGQMNQNMPKGAEQGQQHDH</sequence>
<dbReference type="AlphaFoldDB" id="A0A0D9AJ32"/>
<dbReference type="Proteomes" id="UP000032487">
    <property type="component" value="Unassembled WGS sequence"/>
</dbReference>
<organism evidence="3 4">
    <name type="scientific">Stutzerimonas stutzeri</name>
    <name type="common">Pseudomonas stutzeri</name>
    <dbReference type="NCBI Taxonomy" id="316"/>
    <lineage>
        <taxon>Bacteria</taxon>
        <taxon>Pseudomonadati</taxon>
        <taxon>Pseudomonadota</taxon>
        <taxon>Gammaproteobacteria</taxon>
        <taxon>Pseudomonadales</taxon>
        <taxon>Pseudomonadaceae</taxon>
        <taxon>Stutzerimonas</taxon>
    </lineage>
</organism>
<feature type="compositionally biased region" description="Basic and acidic residues" evidence="1">
    <location>
        <begin position="54"/>
        <end position="76"/>
    </location>
</feature>
<protein>
    <recommendedName>
        <fullName evidence="5">Copper resistance protein B</fullName>
    </recommendedName>
</protein>
<accession>A0A0D9AJ32</accession>
<reference evidence="3 4" key="1">
    <citation type="submission" date="2015-02" db="EMBL/GenBank/DDBJ databases">
        <title>Draft genome sequence of Pseudomonas stutzeri NT0128 isolated from wheat (Triticum turgidum) rhizosphere.</title>
        <authorList>
            <person name="Tovi N."/>
            <person name="Frenk S."/>
            <person name="Hadar Y."/>
            <person name="Minz D."/>
        </authorList>
    </citation>
    <scope>NUCLEOTIDE SEQUENCE [LARGE SCALE GENOMIC DNA]</scope>
    <source>
        <strain evidence="3 4">NT0128</strain>
    </source>
</reference>
<feature type="compositionally biased region" description="Basic and acidic residues" evidence="1">
    <location>
        <begin position="25"/>
        <end position="35"/>
    </location>
</feature>
<evidence type="ECO:0000256" key="2">
    <source>
        <dbReference type="SAM" id="SignalP"/>
    </source>
</evidence>
<feature type="region of interest" description="Disordered" evidence="1">
    <location>
        <begin position="23"/>
        <end position="98"/>
    </location>
</feature>
<name>A0A0D9AJ32_STUST</name>